<protein>
    <submittedName>
        <fullName evidence="2">Uncharacterized protein</fullName>
    </submittedName>
</protein>
<dbReference type="OrthoDB" id="10544633at2759"/>
<dbReference type="EMBL" id="KK120433">
    <property type="protein sequence ID" value="KFM78278.1"/>
    <property type="molecule type" value="Genomic_DNA"/>
</dbReference>
<organism evidence="2 3">
    <name type="scientific">Stegodyphus mimosarum</name>
    <name type="common">African social velvet spider</name>
    <dbReference type="NCBI Taxonomy" id="407821"/>
    <lineage>
        <taxon>Eukaryota</taxon>
        <taxon>Metazoa</taxon>
        <taxon>Ecdysozoa</taxon>
        <taxon>Arthropoda</taxon>
        <taxon>Chelicerata</taxon>
        <taxon>Arachnida</taxon>
        <taxon>Araneae</taxon>
        <taxon>Araneomorphae</taxon>
        <taxon>Entelegynae</taxon>
        <taxon>Eresoidea</taxon>
        <taxon>Eresidae</taxon>
        <taxon>Stegodyphus</taxon>
    </lineage>
</organism>
<gene>
    <name evidence="2" type="ORF">X975_08438</name>
</gene>
<evidence type="ECO:0000256" key="1">
    <source>
        <dbReference type="SAM" id="MobiDB-lite"/>
    </source>
</evidence>
<keyword evidence="3" id="KW-1185">Reference proteome</keyword>
<sequence>MIEDDDQDISHLSTGNPTPDGYASTIRLEFKSAYQTGRYVCYHGNHNTSLYIF</sequence>
<evidence type="ECO:0000313" key="3">
    <source>
        <dbReference type="Proteomes" id="UP000054359"/>
    </source>
</evidence>
<dbReference type="AlphaFoldDB" id="A0A087ULN9"/>
<proteinExistence type="predicted"/>
<name>A0A087ULN9_STEMI</name>
<accession>A0A087ULN9</accession>
<evidence type="ECO:0000313" key="2">
    <source>
        <dbReference type="EMBL" id="KFM78278.1"/>
    </source>
</evidence>
<feature type="non-terminal residue" evidence="2">
    <location>
        <position position="53"/>
    </location>
</feature>
<feature type="region of interest" description="Disordered" evidence="1">
    <location>
        <begin position="1"/>
        <end position="21"/>
    </location>
</feature>
<reference evidence="2 3" key="1">
    <citation type="submission" date="2013-11" db="EMBL/GenBank/DDBJ databases">
        <title>Genome sequencing of Stegodyphus mimosarum.</title>
        <authorList>
            <person name="Bechsgaard J."/>
        </authorList>
    </citation>
    <scope>NUCLEOTIDE SEQUENCE [LARGE SCALE GENOMIC DNA]</scope>
</reference>
<dbReference type="Proteomes" id="UP000054359">
    <property type="component" value="Unassembled WGS sequence"/>
</dbReference>